<evidence type="ECO:0000256" key="1">
    <source>
        <dbReference type="SAM" id="Phobius"/>
    </source>
</evidence>
<dbReference type="GeneID" id="63688892"/>
<dbReference type="AlphaFoldDB" id="M5FRI3"/>
<dbReference type="HOGENOM" id="CLU_1481951_0_0_1"/>
<keyword evidence="1" id="KW-1133">Transmembrane helix</keyword>
<dbReference type="OrthoDB" id="3266871at2759"/>
<evidence type="ECO:0000313" key="2">
    <source>
        <dbReference type="EMBL" id="EJT98293.1"/>
    </source>
</evidence>
<dbReference type="RefSeq" id="XP_040625191.1">
    <property type="nucleotide sequence ID" value="XM_040773830.1"/>
</dbReference>
<name>M5FRI3_DACPD</name>
<keyword evidence="3" id="KW-1185">Reference proteome</keyword>
<feature type="transmembrane region" description="Helical" evidence="1">
    <location>
        <begin position="38"/>
        <end position="55"/>
    </location>
</feature>
<keyword evidence="1" id="KW-0812">Transmembrane</keyword>
<gene>
    <name evidence="2" type="ORF">DACRYDRAFT_24741</name>
</gene>
<dbReference type="Proteomes" id="UP000030653">
    <property type="component" value="Unassembled WGS sequence"/>
</dbReference>
<keyword evidence="1" id="KW-0472">Membrane</keyword>
<feature type="transmembrane region" description="Helical" evidence="1">
    <location>
        <begin position="12"/>
        <end position="32"/>
    </location>
</feature>
<sequence>MVDVPYRPASPVRLAAYGLIAAFSLHFLMPLLPVSPTVLRWIEVLVGFMALSWLTSLLYNDYRRGGMLLSSAREELLLVGAFGLFWLAVAAIFRAWHRGQSPATAAESLLGFPVAPIAGIAPGTGAAGVAPAHPNAGAAFSGGNLPYVPHPVNTLPTVVPQAMGSPLRRVTYIVEEVWQRYF</sequence>
<dbReference type="EMBL" id="JH795874">
    <property type="protein sequence ID" value="EJT98293.1"/>
    <property type="molecule type" value="Genomic_DNA"/>
</dbReference>
<evidence type="ECO:0000313" key="3">
    <source>
        <dbReference type="Proteomes" id="UP000030653"/>
    </source>
</evidence>
<protein>
    <submittedName>
        <fullName evidence="2">Uncharacterized protein</fullName>
    </submittedName>
</protein>
<reference evidence="2 3" key="1">
    <citation type="journal article" date="2012" name="Science">
        <title>The Paleozoic origin of enzymatic lignin decomposition reconstructed from 31 fungal genomes.</title>
        <authorList>
            <person name="Floudas D."/>
            <person name="Binder M."/>
            <person name="Riley R."/>
            <person name="Barry K."/>
            <person name="Blanchette R.A."/>
            <person name="Henrissat B."/>
            <person name="Martinez A.T."/>
            <person name="Otillar R."/>
            <person name="Spatafora J.W."/>
            <person name="Yadav J.S."/>
            <person name="Aerts A."/>
            <person name="Benoit I."/>
            <person name="Boyd A."/>
            <person name="Carlson A."/>
            <person name="Copeland A."/>
            <person name="Coutinho P.M."/>
            <person name="de Vries R.P."/>
            <person name="Ferreira P."/>
            <person name="Findley K."/>
            <person name="Foster B."/>
            <person name="Gaskell J."/>
            <person name="Glotzer D."/>
            <person name="Gorecki P."/>
            <person name="Heitman J."/>
            <person name="Hesse C."/>
            <person name="Hori C."/>
            <person name="Igarashi K."/>
            <person name="Jurgens J.A."/>
            <person name="Kallen N."/>
            <person name="Kersten P."/>
            <person name="Kohler A."/>
            <person name="Kuees U."/>
            <person name="Kumar T.K.A."/>
            <person name="Kuo A."/>
            <person name="LaButti K."/>
            <person name="Larrondo L.F."/>
            <person name="Lindquist E."/>
            <person name="Ling A."/>
            <person name="Lombard V."/>
            <person name="Lucas S."/>
            <person name="Lundell T."/>
            <person name="Martin R."/>
            <person name="McLaughlin D.J."/>
            <person name="Morgenstern I."/>
            <person name="Morin E."/>
            <person name="Murat C."/>
            <person name="Nagy L.G."/>
            <person name="Nolan M."/>
            <person name="Ohm R.A."/>
            <person name="Patyshakuliyeva A."/>
            <person name="Rokas A."/>
            <person name="Ruiz-Duenas F.J."/>
            <person name="Sabat G."/>
            <person name="Salamov A."/>
            <person name="Samejima M."/>
            <person name="Schmutz J."/>
            <person name="Slot J.C."/>
            <person name="St John F."/>
            <person name="Stenlid J."/>
            <person name="Sun H."/>
            <person name="Sun S."/>
            <person name="Syed K."/>
            <person name="Tsang A."/>
            <person name="Wiebenga A."/>
            <person name="Young D."/>
            <person name="Pisabarro A."/>
            <person name="Eastwood D.C."/>
            <person name="Martin F."/>
            <person name="Cullen D."/>
            <person name="Grigoriev I.V."/>
            <person name="Hibbett D.S."/>
        </authorList>
    </citation>
    <scope>NUCLEOTIDE SEQUENCE [LARGE SCALE GENOMIC DNA]</scope>
    <source>
        <strain evidence="2 3">DJM-731 SS1</strain>
    </source>
</reference>
<accession>M5FRI3</accession>
<feature type="transmembrane region" description="Helical" evidence="1">
    <location>
        <begin position="76"/>
        <end position="96"/>
    </location>
</feature>
<proteinExistence type="predicted"/>
<organism evidence="2 3">
    <name type="scientific">Dacryopinax primogenitus (strain DJM 731)</name>
    <name type="common">Brown rot fungus</name>
    <dbReference type="NCBI Taxonomy" id="1858805"/>
    <lineage>
        <taxon>Eukaryota</taxon>
        <taxon>Fungi</taxon>
        <taxon>Dikarya</taxon>
        <taxon>Basidiomycota</taxon>
        <taxon>Agaricomycotina</taxon>
        <taxon>Dacrymycetes</taxon>
        <taxon>Dacrymycetales</taxon>
        <taxon>Dacrymycetaceae</taxon>
        <taxon>Dacryopinax</taxon>
    </lineage>
</organism>